<organism evidence="2 3">
    <name type="scientific">Bifidobacterium scaligerum</name>
    <dbReference type="NCBI Taxonomy" id="2052656"/>
    <lineage>
        <taxon>Bacteria</taxon>
        <taxon>Bacillati</taxon>
        <taxon>Actinomycetota</taxon>
        <taxon>Actinomycetes</taxon>
        <taxon>Bifidobacteriales</taxon>
        <taxon>Bifidobacteriaceae</taxon>
        <taxon>Bifidobacterium</taxon>
    </lineage>
</organism>
<keyword evidence="1" id="KW-1133">Transmembrane helix</keyword>
<feature type="transmembrane region" description="Helical" evidence="1">
    <location>
        <begin position="100"/>
        <end position="117"/>
    </location>
</feature>
<evidence type="ECO:0000313" key="2">
    <source>
        <dbReference type="EMBL" id="PJM79728.1"/>
    </source>
</evidence>
<proteinExistence type="predicted"/>
<feature type="transmembrane region" description="Helical" evidence="1">
    <location>
        <begin position="137"/>
        <end position="158"/>
    </location>
</feature>
<dbReference type="RefSeq" id="WP_100495467.1">
    <property type="nucleotide sequence ID" value="NZ_PGLQ01000001.1"/>
</dbReference>
<keyword evidence="1" id="KW-0812">Transmembrane</keyword>
<accession>A0A2M9HSF2</accession>
<dbReference type="OrthoDB" id="9767931at2"/>
<sequence length="471" mass="51887">MTTPSTSPVPKPKPTTASCTISLRQTSSPSLTSSKLAPGRATALAAASLAIPFAFDRLVIDVPQFLYSPAFSAWFPWTTLCLIILVIGFALFVKRAWRNPMWWFTGAATACCIGWMFAHNASLAYLWINGTALTANFWYAAITGYTVLPALLMLFLQLSGTAYHPQRPAGLMANWIMGWTVNLFTHWPVLVETCSRYIDMAISGAGSKQGIRTLVRKIGIALLISLPMFCLLIPLLMQADEVFSYGITHLFDRIDFTQLLVHTAVVLIPAPFLFSLLASVETRTKEPELHALREAEARKAFDPIITITVLGLVLALYVVFCSVQFTFLFAGAGLPAGYTYASYARQGFFQLLCVAALNLAGFGVVLTFAPRTKPLLVLQIGLISVTGVMLVSAAMRLGLYINTYGMTWLRWLSLTFIPLLALVLMLALVRLFRERLPLLTVSFVLLLVWWLGLGMTNPDWVIAAWNARLGA</sequence>
<feature type="transmembrane region" description="Helical" evidence="1">
    <location>
        <begin position="347"/>
        <end position="368"/>
    </location>
</feature>
<evidence type="ECO:0000313" key="3">
    <source>
        <dbReference type="Proteomes" id="UP000228755"/>
    </source>
</evidence>
<dbReference type="Pfam" id="PF13687">
    <property type="entry name" value="DUF4153"/>
    <property type="match status" value="1"/>
</dbReference>
<name>A0A2M9HSF2_9BIFI</name>
<feature type="transmembrane region" description="Helical" evidence="1">
    <location>
        <begin position="375"/>
        <end position="396"/>
    </location>
</feature>
<evidence type="ECO:0000256" key="1">
    <source>
        <dbReference type="SAM" id="Phobius"/>
    </source>
</evidence>
<comment type="caution">
    <text evidence="2">The sequence shown here is derived from an EMBL/GenBank/DDBJ whole genome shotgun (WGS) entry which is preliminary data.</text>
</comment>
<dbReference type="InterPro" id="IPR025291">
    <property type="entry name" value="DUF4153"/>
</dbReference>
<feature type="transmembrane region" description="Helical" evidence="1">
    <location>
        <begin position="218"/>
        <end position="239"/>
    </location>
</feature>
<protein>
    <submittedName>
        <fullName evidence="2">Uncharacterized protein</fullName>
    </submittedName>
</protein>
<dbReference type="EMBL" id="PGLQ01000001">
    <property type="protein sequence ID" value="PJM79728.1"/>
    <property type="molecule type" value="Genomic_DNA"/>
</dbReference>
<dbReference type="AlphaFoldDB" id="A0A2M9HSF2"/>
<feature type="transmembrane region" description="Helical" evidence="1">
    <location>
        <begin position="259"/>
        <end position="280"/>
    </location>
</feature>
<gene>
    <name evidence="2" type="ORF">CUU80_00820</name>
</gene>
<keyword evidence="3" id="KW-1185">Reference proteome</keyword>
<feature type="transmembrane region" description="Helical" evidence="1">
    <location>
        <begin position="301"/>
        <end position="327"/>
    </location>
</feature>
<dbReference type="Proteomes" id="UP000228755">
    <property type="component" value="Unassembled WGS sequence"/>
</dbReference>
<feature type="transmembrane region" description="Helical" evidence="1">
    <location>
        <begin position="74"/>
        <end position="93"/>
    </location>
</feature>
<feature type="transmembrane region" description="Helical" evidence="1">
    <location>
        <begin position="408"/>
        <end position="429"/>
    </location>
</feature>
<reference evidence="2 3" key="1">
    <citation type="submission" date="2017-11" db="EMBL/GenBank/DDBJ databases">
        <title>Draft genome sequences of strains TRE 1, TRE D, TRE H and TRI 7, isolated from tamarins, belonging to four potential novel Bifidobacterium species.</title>
        <authorList>
            <person name="Mattarelli P."/>
            <person name="Modesto M."/>
            <person name="Bonetti A."/>
            <person name="Puglisi E."/>
            <person name="Morelli L."/>
        </authorList>
    </citation>
    <scope>NUCLEOTIDE SEQUENCE [LARGE SCALE GENOMIC DNA]</scope>
    <source>
        <strain evidence="3">TRED</strain>
    </source>
</reference>
<feature type="transmembrane region" description="Helical" evidence="1">
    <location>
        <begin position="436"/>
        <end position="453"/>
    </location>
</feature>
<keyword evidence="1" id="KW-0472">Membrane</keyword>